<keyword evidence="4" id="KW-0396">Initiation factor</keyword>
<evidence type="ECO:0000259" key="3">
    <source>
        <dbReference type="Pfam" id="PF08364"/>
    </source>
</evidence>
<name>A0A7Z0MMT9_9GAMM</name>
<evidence type="ECO:0000313" key="4">
    <source>
        <dbReference type="EMBL" id="NYT46453.1"/>
    </source>
</evidence>
<feature type="region of interest" description="Disordered" evidence="1">
    <location>
        <begin position="126"/>
        <end position="148"/>
    </location>
</feature>
<sequence>MSDKTVQELAGIVGIPLERLIEQMKEAGISAHSAEDKISEEEKVTLLGHLRKRHGKDEQTDANLTKKVTLKRRTVTSLKQGTTPGKDTKTINIQVNKKKTYIKREEALSDEEREELERVKKDLEERAQKQEVEEQLHRDKAAREKAELEAKQAAIRKIEEDARAERAKKEKETEAERHAAEKAKRLEVSVERNAEKVRKLAAAKKAAAERKAGGGAGRPG</sequence>
<evidence type="ECO:0000259" key="2">
    <source>
        <dbReference type="Pfam" id="PF04760"/>
    </source>
</evidence>
<feature type="domain" description="Initiation factor 2 associated" evidence="3">
    <location>
        <begin position="66"/>
        <end position="104"/>
    </location>
</feature>
<proteinExistence type="predicted"/>
<dbReference type="AlphaFoldDB" id="A0A7Z0MMT9"/>
<organism evidence="4 5">
    <name type="scientific">Candidatus Methanofishera endochildressiae</name>
    <dbReference type="NCBI Taxonomy" id="2738884"/>
    <lineage>
        <taxon>Bacteria</taxon>
        <taxon>Pseudomonadati</taxon>
        <taxon>Pseudomonadota</taxon>
        <taxon>Gammaproteobacteria</taxon>
        <taxon>Candidatus Methanofishera</taxon>
    </lineage>
</organism>
<evidence type="ECO:0000256" key="1">
    <source>
        <dbReference type="SAM" id="MobiDB-lite"/>
    </source>
</evidence>
<dbReference type="EMBL" id="JACCHS010000006">
    <property type="protein sequence ID" value="NYT46453.1"/>
    <property type="molecule type" value="Genomic_DNA"/>
</dbReference>
<dbReference type="InterPro" id="IPR009061">
    <property type="entry name" value="DNA-bd_dom_put_sf"/>
</dbReference>
<dbReference type="GO" id="GO:0003743">
    <property type="term" value="F:translation initiation factor activity"/>
    <property type="evidence" value="ECO:0007669"/>
    <property type="project" value="UniProtKB-KW"/>
</dbReference>
<accession>A0A7Z0MMT9</accession>
<reference evidence="4 5" key="1">
    <citation type="submission" date="2020-05" db="EMBL/GenBank/DDBJ databases">
        <title>Horizontal transmission and recombination maintain forever young bacterial symbiont genomes.</title>
        <authorList>
            <person name="Russell S.L."/>
            <person name="Pepper-Tunick E."/>
            <person name="Svedberg J."/>
            <person name="Byrne A."/>
            <person name="Ruelas Castillo J."/>
            <person name="Vollmers C."/>
            <person name="Beinart R.A."/>
            <person name="Corbett-Detig R."/>
        </authorList>
    </citation>
    <scope>NUCLEOTIDE SEQUENCE [LARGE SCALE GENOMIC DNA]</scope>
    <source>
        <strain evidence="4">4727-3</strain>
    </source>
</reference>
<dbReference type="Gene3D" id="3.30.56.50">
    <property type="entry name" value="Putative DNA-binding domain, N-terminal subdomain of bacterial translation initiation factor IF2"/>
    <property type="match status" value="1"/>
</dbReference>
<feature type="domain" description="Translation initiation factor IF-2 N-terminal" evidence="2">
    <location>
        <begin position="1"/>
        <end position="50"/>
    </location>
</feature>
<dbReference type="Proteomes" id="UP000537890">
    <property type="component" value="Unassembled WGS sequence"/>
</dbReference>
<dbReference type="Pfam" id="PF04760">
    <property type="entry name" value="IF2_N"/>
    <property type="match status" value="1"/>
</dbReference>
<protein>
    <submittedName>
        <fullName evidence="4">Translation initiation factor IF-2 associated domain-containing protein</fullName>
    </submittedName>
</protein>
<dbReference type="Pfam" id="PF08364">
    <property type="entry name" value="IF2_assoc"/>
    <property type="match status" value="1"/>
</dbReference>
<dbReference type="InterPro" id="IPR013575">
    <property type="entry name" value="IF2_assoc_dom_bac"/>
</dbReference>
<comment type="caution">
    <text evidence="4">The sequence shown here is derived from an EMBL/GenBank/DDBJ whole genome shotgun (WGS) entry which is preliminary data.</text>
</comment>
<gene>
    <name evidence="4" type="ORF">H0A75_00770</name>
</gene>
<dbReference type="InterPro" id="IPR006847">
    <property type="entry name" value="IF2_N"/>
</dbReference>
<dbReference type="SUPFAM" id="SSF46955">
    <property type="entry name" value="Putative DNA-binding domain"/>
    <property type="match status" value="1"/>
</dbReference>
<keyword evidence="4" id="KW-0648">Protein biosynthesis</keyword>
<evidence type="ECO:0000313" key="5">
    <source>
        <dbReference type="Proteomes" id="UP000537890"/>
    </source>
</evidence>
<feature type="region of interest" description="Disordered" evidence="1">
    <location>
        <begin position="162"/>
        <end position="183"/>
    </location>
</feature>